<dbReference type="PANTHER" id="PTHR18829:SF0">
    <property type="entry name" value="PROTEIN YAE1 HOMOLOG"/>
    <property type="match status" value="1"/>
</dbReference>
<dbReference type="AlphaFoldDB" id="A0A026W5D4"/>
<dbReference type="OMA" id="RGACWIC"/>
<keyword evidence="3" id="KW-0963">Cytoplasm</keyword>
<dbReference type="InterPro" id="IPR019191">
    <property type="entry name" value="Essential_protein_Yae1_N"/>
</dbReference>
<dbReference type="Pfam" id="PF09811">
    <property type="entry name" value="Yae1_N"/>
    <property type="match status" value="1"/>
</dbReference>
<dbReference type="InterPro" id="IPR038881">
    <property type="entry name" value="Yae1-like"/>
</dbReference>
<comment type="subcellular location">
    <subcellularLocation>
        <location evidence="2">Cytoplasm</location>
    </subcellularLocation>
    <subcellularLocation>
        <location evidence="1">Nucleus</location>
    </subcellularLocation>
</comment>
<protein>
    <recommendedName>
        <fullName evidence="5">Essential protein Yae1 N-terminal domain-containing protein</fullName>
    </recommendedName>
</protein>
<evidence type="ECO:0000313" key="6">
    <source>
        <dbReference type="EMBL" id="EZA51287.1"/>
    </source>
</evidence>
<sequence length="158" mass="18014">MVNVRQANEDNSMENDDSLYIASKCWKRVMDAAAKTGYREGIQDGADSVLQHGFDIGYKDGFETAFTLGRYKSLVTALSPTTKHPDDVTAVFDQTRRGACWICSVESRNEAKPSYQHVPFSEILNQQRTHSVQVIERLREYREAILQKAGIRIDRRLN</sequence>
<accession>A0A026W5D4</accession>
<reference evidence="7" key="3">
    <citation type="submission" date="2018-07" db="EMBL/GenBank/DDBJ databases">
        <authorList>
            <person name="Mckenzie S.K."/>
            <person name="Kronauer D.J.C."/>
        </authorList>
    </citation>
    <scope>NUCLEOTIDE SEQUENCE</scope>
    <source>
        <strain evidence="7">Clonal line C1</strain>
    </source>
</reference>
<evidence type="ECO:0000259" key="5">
    <source>
        <dbReference type="Pfam" id="PF09811"/>
    </source>
</evidence>
<organism evidence="6 8">
    <name type="scientific">Ooceraea biroi</name>
    <name type="common">Clonal raider ant</name>
    <name type="synonym">Cerapachys biroi</name>
    <dbReference type="NCBI Taxonomy" id="2015173"/>
    <lineage>
        <taxon>Eukaryota</taxon>
        <taxon>Metazoa</taxon>
        <taxon>Ecdysozoa</taxon>
        <taxon>Arthropoda</taxon>
        <taxon>Hexapoda</taxon>
        <taxon>Insecta</taxon>
        <taxon>Pterygota</taxon>
        <taxon>Neoptera</taxon>
        <taxon>Endopterygota</taxon>
        <taxon>Hymenoptera</taxon>
        <taxon>Apocrita</taxon>
        <taxon>Aculeata</taxon>
        <taxon>Formicoidea</taxon>
        <taxon>Formicidae</taxon>
        <taxon>Dorylinae</taxon>
        <taxon>Ooceraea</taxon>
    </lineage>
</organism>
<dbReference type="GO" id="GO:0005737">
    <property type="term" value="C:cytoplasm"/>
    <property type="evidence" value="ECO:0007669"/>
    <property type="project" value="UniProtKB-SubCell"/>
</dbReference>
<evidence type="ECO:0000256" key="2">
    <source>
        <dbReference type="ARBA" id="ARBA00004496"/>
    </source>
</evidence>
<evidence type="ECO:0000256" key="1">
    <source>
        <dbReference type="ARBA" id="ARBA00004123"/>
    </source>
</evidence>
<dbReference type="Proteomes" id="UP000279307">
    <property type="component" value="Chromosome 14"/>
</dbReference>
<evidence type="ECO:0000313" key="9">
    <source>
        <dbReference type="Proteomes" id="UP000279307"/>
    </source>
</evidence>
<dbReference type="OrthoDB" id="20086at2759"/>
<dbReference type="EMBL" id="QOIP01000014">
    <property type="protein sequence ID" value="RLU15018.1"/>
    <property type="molecule type" value="Genomic_DNA"/>
</dbReference>
<reference evidence="6 8" key="1">
    <citation type="journal article" date="2014" name="Curr. Biol.">
        <title>The genome of the clonal raider ant Cerapachys biroi.</title>
        <authorList>
            <person name="Oxley P.R."/>
            <person name="Ji L."/>
            <person name="Fetter-Pruneda I."/>
            <person name="McKenzie S.K."/>
            <person name="Li C."/>
            <person name="Hu H."/>
            <person name="Zhang G."/>
            <person name="Kronauer D.J."/>
        </authorList>
    </citation>
    <scope>NUCLEOTIDE SEQUENCE [LARGE SCALE GENOMIC DNA]</scope>
</reference>
<dbReference type="PANTHER" id="PTHR18829">
    <property type="entry name" value="PROTEIN YAE1 HOMOLOG"/>
    <property type="match status" value="1"/>
</dbReference>
<keyword evidence="8" id="KW-1185">Reference proteome</keyword>
<name>A0A026W5D4_OOCBI</name>
<feature type="domain" description="Essential protein Yae1 N-terminal" evidence="5">
    <location>
        <begin position="37"/>
        <end position="73"/>
    </location>
</feature>
<reference evidence="7 9" key="2">
    <citation type="journal article" date="2018" name="Genome Res.">
        <title>The genomic architecture and molecular evolution of ant odorant receptors.</title>
        <authorList>
            <person name="McKenzie S.K."/>
            <person name="Kronauer D.J.C."/>
        </authorList>
    </citation>
    <scope>NUCLEOTIDE SEQUENCE [LARGE SCALE GENOMIC DNA]</scope>
    <source>
        <strain evidence="7">Clonal line C1</strain>
    </source>
</reference>
<proteinExistence type="predicted"/>
<evidence type="ECO:0000256" key="4">
    <source>
        <dbReference type="ARBA" id="ARBA00023242"/>
    </source>
</evidence>
<dbReference type="Proteomes" id="UP000053097">
    <property type="component" value="Unassembled WGS sequence"/>
</dbReference>
<evidence type="ECO:0000313" key="8">
    <source>
        <dbReference type="Proteomes" id="UP000053097"/>
    </source>
</evidence>
<evidence type="ECO:0000256" key="3">
    <source>
        <dbReference type="ARBA" id="ARBA00022490"/>
    </source>
</evidence>
<dbReference type="EMBL" id="KK107405">
    <property type="protein sequence ID" value="EZA51287.1"/>
    <property type="molecule type" value="Genomic_DNA"/>
</dbReference>
<dbReference type="GO" id="GO:0005634">
    <property type="term" value="C:nucleus"/>
    <property type="evidence" value="ECO:0007669"/>
    <property type="project" value="UniProtKB-SubCell"/>
</dbReference>
<gene>
    <name evidence="7" type="ORF">DMN91_012905</name>
    <name evidence="6" type="ORF">X777_09964</name>
</gene>
<evidence type="ECO:0000313" key="7">
    <source>
        <dbReference type="EMBL" id="RLU15018.1"/>
    </source>
</evidence>
<keyword evidence="4" id="KW-0539">Nucleus</keyword>